<proteinExistence type="predicted"/>
<organism evidence="1 2">
    <name type="scientific">Candidatus Sulfuritelmatomonas gaucii</name>
    <dbReference type="NCBI Taxonomy" id="2043161"/>
    <lineage>
        <taxon>Bacteria</taxon>
        <taxon>Pseudomonadati</taxon>
        <taxon>Acidobacteriota</taxon>
        <taxon>Terriglobia</taxon>
        <taxon>Terriglobales</taxon>
        <taxon>Acidobacteriaceae</taxon>
        <taxon>Candidatus Sulfuritelmatomonas</taxon>
    </lineage>
</organism>
<dbReference type="EMBL" id="OKRB01000103">
    <property type="protein sequence ID" value="SPE24377.1"/>
    <property type="molecule type" value="Genomic_DNA"/>
</dbReference>
<name>A0A2N9LMB1_9BACT</name>
<accession>A0A2N9LMB1</accession>
<evidence type="ECO:0000313" key="1">
    <source>
        <dbReference type="EMBL" id="SPE24377.1"/>
    </source>
</evidence>
<gene>
    <name evidence="1" type="ORF">SBA5_450035</name>
</gene>
<protein>
    <submittedName>
        <fullName evidence="1">Uncharacterized protein</fullName>
    </submittedName>
</protein>
<evidence type="ECO:0000313" key="2">
    <source>
        <dbReference type="Proteomes" id="UP000239735"/>
    </source>
</evidence>
<dbReference type="AlphaFoldDB" id="A0A2N9LMB1"/>
<dbReference type="Proteomes" id="UP000239735">
    <property type="component" value="Unassembled WGS sequence"/>
</dbReference>
<sequence length="105" mass="11289">MQKAWQWTRDGLAVVGVLALGFWLGAGRTVKASSYDSGGLGVQFQLAGLSESSALLVYQPETKTVYVYQGATQGNAALQCTYMFHMDRPGGVIHRVPCAVPQLNP</sequence>
<reference evidence="2" key="1">
    <citation type="submission" date="2018-02" db="EMBL/GenBank/DDBJ databases">
        <authorList>
            <person name="Hausmann B."/>
        </authorList>
    </citation>
    <scope>NUCLEOTIDE SEQUENCE [LARGE SCALE GENOMIC DNA]</scope>
    <source>
        <strain evidence="2">Peat soil MAG SbA5</strain>
    </source>
</reference>
<dbReference type="OrthoDB" id="123304at2"/>